<feature type="transmembrane region" description="Helical" evidence="1">
    <location>
        <begin position="139"/>
        <end position="166"/>
    </location>
</feature>
<organism evidence="2 3">
    <name type="scientific">Pseudothauera rhizosphaerae</name>
    <dbReference type="NCBI Taxonomy" id="2565932"/>
    <lineage>
        <taxon>Bacteria</taxon>
        <taxon>Pseudomonadati</taxon>
        <taxon>Pseudomonadota</taxon>
        <taxon>Betaproteobacteria</taxon>
        <taxon>Rhodocyclales</taxon>
        <taxon>Zoogloeaceae</taxon>
        <taxon>Pseudothauera</taxon>
    </lineage>
</organism>
<dbReference type="EMBL" id="SSOD01000024">
    <property type="protein sequence ID" value="THF55360.1"/>
    <property type="molecule type" value="Genomic_DNA"/>
</dbReference>
<comment type="caution">
    <text evidence="2">The sequence shown here is derived from an EMBL/GenBank/DDBJ whole genome shotgun (WGS) entry which is preliminary data.</text>
</comment>
<keyword evidence="1" id="KW-0812">Transmembrane</keyword>
<feature type="transmembrane region" description="Helical" evidence="1">
    <location>
        <begin position="109"/>
        <end position="127"/>
    </location>
</feature>
<feature type="transmembrane region" description="Helical" evidence="1">
    <location>
        <begin position="68"/>
        <end position="88"/>
    </location>
</feature>
<gene>
    <name evidence="2" type="ORF">E6O51_20700</name>
</gene>
<protein>
    <submittedName>
        <fullName evidence="2">Uncharacterized protein</fullName>
    </submittedName>
</protein>
<proteinExistence type="predicted"/>
<feature type="transmembrane region" description="Helical" evidence="1">
    <location>
        <begin position="6"/>
        <end position="28"/>
    </location>
</feature>
<reference evidence="2 3" key="1">
    <citation type="submission" date="2019-04" db="EMBL/GenBank/DDBJ databases">
        <title>Azoarcus rhizosphaerae sp. nov. isolated from rhizosphere of Ficus religiosa.</title>
        <authorList>
            <person name="Lin S.-Y."/>
            <person name="Hameed A."/>
            <person name="Hsu Y.-H."/>
            <person name="Young C.-C."/>
        </authorList>
    </citation>
    <scope>NUCLEOTIDE SEQUENCE [LARGE SCALE GENOMIC DNA]</scope>
    <source>
        <strain evidence="2 3">CC-YHH848</strain>
    </source>
</reference>
<dbReference type="Proteomes" id="UP000307956">
    <property type="component" value="Unassembled WGS sequence"/>
</dbReference>
<accession>A0A4S4A982</accession>
<dbReference type="AlphaFoldDB" id="A0A4S4A982"/>
<sequence>MKKEILNMAFLEPSLLVWILFSEVIALLIRFDLGFLSIFDSIYRYVGFIVPVVRYANPSNSFIGIDAIYHYSIMWLFSPLLFLWFLVCRRDSCWNLIFPRDGGSGPTKAGLFFMVVIAVGIVFLPVWEGGPAKYILFSIFSFALLSAFLTWIFVLTISALIINFFVDR</sequence>
<keyword evidence="3" id="KW-1185">Reference proteome</keyword>
<name>A0A4S4A982_9RHOO</name>
<evidence type="ECO:0000313" key="3">
    <source>
        <dbReference type="Proteomes" id="UP000307956"/>
    </source>
</evidence>
<dbReference type="RefSeq" id="WP_136386930.1">
    <property type="nucleotide sequence ID" value="NZ_SSOD01000024.1"/>
</dbReference>
<keyword evidence="1" id="KW-0472">Membrane</keyword>
<evidence type="ECO:0000313" key="2">
    <source>
        <dbReference type="EMBL" id="THF55360.1"/>
    </source>
</evidence>
<evidence type="ECO:0000256" key="1">
    <source>
        <dbReference type="SAM" id="Phobius"/>
    </source>
</evidence>
<keyword evidence="1" id="KW-1133">Transmembrane helix</keyword>